<keyword evidence="3" id="KW-1185">Reference proteome</keyword>
<reference evidence="2 3" key="1">
    <citation type="journal article" date="2015" name="Stand. Genomic Sci.">
        <title>Genomic Encyclopedia of Bacterial and Archaeal Type Strains, Phase III: the genomes of soil and plant-associated and newly described type strains.</title>
        <authorList>
            <person name="Whitman W.B."/>
            <person name="Woyke T."/>
            <person name="Klenk H.P."/>
            <person name="Zhou Y."/>
            <person name="Lilburn T.G."/>
            <person name="Beck B.J."/>
            <person name="De Vos P."/>
            <person name="Vandamme P."/>
            <person name="Eisen J.A."/>
            <person name="Garrity G."/>
            <person name="Hugenholtz P."/>
            <person name="Kyrpides N.C."/>
        </authorList>
    </citation>
    <scope>NUCLEOTIDE SEQUENCE [LARGE SCALE GENOMIC DNA]</scope>
    <source>
        <strain evidence="2 3">CGMCC 1.5364</strain>
    </source>
</reference>
<dbReference type="AlphaFoldDB" id="A0A562NFR1"/>
<evidence type="ECO:0000313" key="2">
    <source>
        <dbReference type="EMBL" id="TWI31022.1"/>
    </source>
</evidence>
<feature type="region of interest" description="Disordered" evidence="1">
    <location>
        <begin position="59"/>
        <end position="80"/>
    </location>
</feature>
<comment type="caution">
    <text evidence="2">The sequence shown here is derived from an EMBL/GenBank/DDBJ whole genome shotgun (WGS) entry which is preliminary data.</text>
</comment>
<sequence length="120" mass="13067">MPQNARITVRIRPTRTQVPLVLRGSDDQFLAVLEELTHSRGVLRARGWTVGDAAGLAASGKELTSPADQPRPDLLQGDRTAAECPDREACGFAISLPTSAQEAQVMINSRGRKHYFKVTV</sequence>
<accession>A0A562NFR1</accession>
<evidence type="ECO:0000313" key="3">
    <source>
        <dbReference type="Proteomes" id="UP000316225"/>
    </source>
</evidence>
<evidence type="ECO:0000256" key="1">
    <source>
        <dbReference type="SAM" id="MobiDB-lite"/>
    </source>
</evidence>
<organism evidence="2 3">
    <name type="scientific">Paracoccus sulfuroxidans</name>
    <dbReference type="NCBI Taxonomy" id="384678"/>
    <lineage>
        <taxon>Bacteria</taxon>
        <taxon>Pseudomonadati</taxon>
        <taxon>Pseudomonadota</taxon>
        <taxon>Alphaproteobacteria</taxon>
        <taxon>Rhodobacterales</taxon>
        <taxon>Paracoccaceae</taxon>
        <taxon>Paracoccus</taxon>
    </lineage>
</organism>
<gene>
    <name evidence="2" type="ORF">IQ24_03247</name>
</gene>
<protein>
    <submittedName>
        <fullName evidence="2">Uncharacterized protein</fullName>
    </submittedName>
</protein>
<dbReference type="EMBL" id="VLKU01000011">
    <property type="protein sequence ID" value="TWI31022.1"/>
    <property type="molecule type" value="Genomic_DNA"/>
</dbReference>
<proteinExistence type="predicted"/>
<name>A0A562NFR1_9RHOB</name>
<dbReference type="Proteomes" id="UP000316225">
    <property type="component" value="Unassembled WGS sequence"/>
</dbReference>